<dbReference type="PANTHER" id="PTHR10783:SF103">
    <property type="entry name" value="SOLUTE CARRIER FAMILY 53 MEMBER 1"/>
    <property type="match status" value="1"/>
</dbReference>
<feature type="transmembrane region" description="Helical" evidence="6">
    <location>
        <begin position="570"/>
        <end position="591"/>
    </location>
</feature>
<dbReference type="EMBL" id="CDSF01000001">
    <property type="protein sequence ID" value="CEO94615.1"/>
    <property type="molecule type" value="Genomic_DNA"/>
</dbReference>
<feature type="transmembrane region" description="Helical" evidence="6">
    <location>
        <begin position="528"/>
        <end position="549"/>
    </location>
</feature>
<dbReference type="InterPro" id="IPR004331">
    <property type="entry name" value="SPX_dom"/>
</dbReference>
<dbReference type="GO" id="GO:0005794">
    <property type="term" value="C:Golgi apparatus"/>
    <property type="evidence" value="ECO:0007669"/>
    <property type="project" value="TreeGrafter"/>
</dbReference>
<evidence type="ECO:0000313" key="12">
    <source>
        <dbReference type="Proteomes" id="UP000290189"/>
    </source>
</evidence>
<reference evidence="10 12" key="2">
    <citation type="submission" date="2018-03" db="EMBL/GenBank/DDBJ databases">
        <authorList>
            <person name="Fogelqvist J."/>
        </authorList>
    </citation>
    <scope>NUCLEOTIDE SEQUENCE [LARGE SCALE GENOMIC DNA]</scope>
</reference>
<evidence type="ECO:0000256" key="3">
    <source>
        <dbReference type="ARBA" id="ARBA00022692"/>
    </source>
</evidence>
<proteinExistence type="inferred from homology"/>
<dbReference type="EMBL" id="OVEO01000001">
    <property type="protein sequence ID" value="SPQ93121.1"/>
    <property type="molecule type" value="Genomic_DNA"/>
</dbReference>
<geneLocation type="mitochondrion" evidence="10"/>
<dbReference type="STRING" id="37360.A0A0G4IHR3"/>
<accession>A0A0G4IHR3</accession>
<keyword evidence="3 6" id="KW-0812">Transmembrane</keyword>
<reference evidence="9 11" key="1">
    <citation type="submission" date="2015-02" db="EMBL/GenBank/DDBJ databases">
        <authorList>
            <person name="Chooi Y.-H."/>
        </authorList>
    </citation>
    <scope>NUCLEOTIDE SEQUENCE [LARGE SCALE GENOMIC DNA]</scope>
    <source>
        <strain evidence="9">E3</strain>
    </source>
</reference>
<feature type="domain" description="SPX" evidence="8">
    <location>
        <begin position="2"/>
        <end position="214"/>
    </location>
</feature>
<dbReference type="GO" id="GO:0005886">
    <property type="term" value="C:plasma membrane"/>
    <property type="evidence" value="ECO:0007669"/>
    <property type="project" value="TreeGrafter"/>
</dbReference>
<gene>
    <name evidence="9" type="ORF">PBRA_000400</name>
    <name evidence="10" type="ORF">PLBR_LOCUS336</name>
</gene>
<evidence type="ECO:0000313" key="9">
    <source>
        <dbReference type="EMBL" id="CEO94615.1"/>
    </source>
</evidence>
<keyword evidence="11" id="KW-1185">Reference proteome</keyword>
<dbReference type="PROSITE" id="PS51380">
    <property type="entry name" value="EXS"/>
    <property type="match status" value="1"/>
</dbReference>
<feature type="transmembrane region" description="Helical" evidence="6">
    <location>
        <begin position="346"/>
        <end position="368"/>
    </location>
</feature>
<feature type="domain" description="EXS" evidence="7">
    <location>
        <begin position="464"/>
        <end position="661"/>
    </location>
</feature>
<evidence type="ECO:0000256" key="2">
    <source>
        <dbReference type="ARBA" id="ARBA00009665"/>
    </source>
</evidence>
<dbReference type="CDD" id="cd14447">
    <property type="entry name" value="SPX"/>
    <property type="match status" value="1"/>
</dbReference>
<dbReference type="PROSITE" id="PS51382">
    <property type="entry name" value="SPX"/>
    <property type="match status" value="1"/>
</dbReference>
<keyword evidence="4 6" id="KW-1133">Transmembrane helix</keyword>
<dbReference type="GO" id="GO:0006817">
    <property type="term" value="P:phosphate ion transport"/>
    <property type="evidence" value="ECO:0007669"/>
    <property type="project" value="TreeGrafter"/>
</dbReference>
<name>A0A0G4IHR3_PLABS</name>
<dbReference type="GO" id="GO:0016036">
    <property type="term" value="P:cellular response to phosphate starvation"/>
    <property type="evidence" value="ECO:0007669"/>
    <property type="project" value="TreeGrafter"/>
</dbReference>
<dbReference type="Proteomes" id="UP000290189">
    <property type="component" value="Unassembled WGS sequence"/>
</dbReference>
<evidence type="ECO:0000259" key="7">
    <source>
        <dbReference type="PROSITE" id="PS51380"/>
    </source>
</evidence>
<feature type="transmembrane region" description="Helical" evidence="6">
    <location>
        <begin position="264"/>
        <end position="285"/>
    </location>
</feature>
<dbReference type="Pfam" id="PF03124">
    <property type="entry name" value="EXS"/>
    <property type="match status" value="1"/>
</dbReference>
<feature type="transmembrane region" description="Helical" evidence="6">
    <location>
        <begin position="305"/>
        <end position="325"/>
    </location>
</feature>
<dbReference type="Proteomes" id="UP000039324">
    <property type="component" value="Unassembled WGS sequence"/>
</dbReference>
<evidence type="ECO:0008006" key="13">
    <source>
        <dbReference type="Google" id="ProtNLM"/>
    </source>
</evidence>
<keyword evidence="10" id="KW-0496">Mitochondrion</keyword>
<evidence type="ECO:0000256" key="5">
    <source>
        <dbReference type="ARBA" id="ARBA00023136"/>
    </source>
</evidence>
<dbReference type="PANTHER" id="PTHR10783">
    <property type="entry name" value="XENOTROPIC AND POLYTROPIC RETROVIRUS RECEPTOR 1-RELATED"/>
    <property type="match status" value="1"/>
</dbReference>
<evidence type="ECO:0000259" key="8">
    <source>
        <dbReference type="PROSITE" id="PS51382"/>
    </source>
</evidence>
<comment type="subcellular location">
    <subcellularLocation>
        <location evidence="1">Membrane</location>
        <topology evidence="1">Multi-pass membrane protein</topology>
    </subcellularLocation>
</comment>
<dbReference type="GO" id="GO:0000822">
    <property type="term" value="F:inositol hexakisphosphate binding"/>
    <property type="evidence" value="ECO:0007669"/>
    <property type="project" value="TreeGrafter"/>
</dbReference>
<evidence type="ECO:0000256" key="1">
    <source>
        <dbReference type="ARBA" id="ARBA00004141"/>
    </source>
</evidence>
<feature type="transmembrane region" description="Helical" evidence="6">
    <location>
        <begin position="380"/>
        <end position="403"/>
    </location>
</feature>
<dbReference type="OMA" id="TRDINLW"/>
<evidence type="ECO:0000256" key="6">
    <source>
        <dbReference type="SAM" id="Phobius"/>
    </source>
</evidence>
<evidence type="ECO:0000313" key="11">
    <source>
        <dbReference type="Proteomes" id="UP000039324"/>
    </source>
</evidence>
<dbReference type="OrthoDB" id="9970435at2759"/>
<sequence>MVKFGKYLAESSVPEWRDKYLDYKALKKVLKRLSAAAIGARRAPISPPAVGEDGRPLPLAMRRVVTDHLTGRPFMVAVTTPLVEPIIDLTGRAAPSSASTPDPFPLSLTTLMPTTMAHREIEMQFFALLQSELEKIVEFFHEQSAFFAGQVDAMMVRTERRASVGSSFRLLLQRLYQGLQFLQNYHVLNYVAVAKILKKHDKISSWHSSTQVIVPHLQRPDVYPSLAPVLDMSRQVQDVFLQLYPGGTDMLRVIPQPESHTTSFTAGVTVGLLIALIGVIGAMFALNPTPSLPPGFMAAFPPFRFLILVTFALVIWGVDLAVFTSKRINYGFILQASPSSVLRSNQVILAAALCFVIVLSSLSVFLAVTMFTTTWVINPGWLHLGAMVTLAAVLFCPFDVFYKSSRVFFLRTLWTIVCSPFYRVHFRTFFIADILTSLVRILYDLNYVMCYYATGSFLERSSTTCQDAVLTGRWAVAFLPYWWRMAQCFRRYYDTLDVFPHLANAAKYGSALTVTFFSLLSSTYPDAVSLQITWVVVAIMSTLYLYAWDIRMDWGLLQRGARPPLLRSRLMFPPAVYYAAMLINLLLRITWVLTISPSTADTILVNQDVLLLALALGEMLRRGQWIIFRVENEHLNNCGRFRIVDEIPVDMRDSVCKSNDCEPNDAVDVQMATLSNDKRDVSESYSVLASSSHKSTRIRPSA</sequence>
<comment type="similarity">
    <text evidence="2">Belongs to the SYG1 (TC 2.A.94) family.</text>
</comment>
<dbReference type="InterPro" id="IPR004342">
    <property type="entry name" value="EXS_C"/>
</dbReference>
<protein>
    <recommendedName>
        <fullName evidence="13">SPX domain-containing protein</fullName>
    </recommendedName>
</protein>
<organism evidence="9 11">
    <name type="scientific">Plasmodiophora brassicae</name>
    <name type="common">Clubroot disease agent</name>
    <dbReference type="NCBI Taxonomy" id="37360"/>
    <lineage>
        <taxon>Eukaryota</taxon>
        <taxon>Sar</taxon>
        <taxon>Rhizaria</taxon>
        <taxon>Endomyxa</taxon>
        <taxon>Phytomyxea</taxon>
        <taxon>Plasmodiophorida</taxon>
        <taxon>Plasmodiophoridae</taxon>
        <taxon>Plasmodiophora</taxon>
    </lineage>
</organism>
<keyword evidence="5 6" id="KW-0472">Membrane</keyword>
<evidence type="ECO:0000313" key="10">
    <source>
        <dbReference type="EMBL" id="SPQ93121.1"/>
    </source>
</evidence>
<evidence type="ECO:0000256" key="4">
    <source>
        <dbReference type="ARBA" id="ARBA00022989"/>
    </source>
</evidence>
<dbReference type="Pfam" id="PF03105">
    <property type="entry name" value="SPX"/>
    <property type="match status" value="2"/>
</dbReference>
<dbReference type="AlphaFoldDB" id="A0A0G4IHR3"/>